<accession>A0A0D4CNB0</accession>
<gene>
    <name evidence="2" type="ORF">LBLM1_11310</name>
</gene>
<dbReference type="KEGG" id="lmu:LBLM1_11310"/>
<proteinExistence type="predicted"/>
<keyword evidence="1" id="KW-1133">Transmembrane helix</keyword>
<evidence type="ECO:0000256" key="1">
    <source>
        <dbReference type="SAM" id="Phobius"/>
    </source>
</evidence>
<name>A0A0D4CNB0_LIMMU</name>
<dbReference type="HOGENOM" id="CLU_2649931_0_0_9"/>
<keyword evidence="1" id="KW-0472">Membrane</keyword>
<keyword evidence="3" id="KW-1185">Reference proteome</keyword>
<geneLocation type="plasmid" evidence="2 3">
    <name>pLM1</name>
</geneLocation>
<dbReference type="EMBL" id="CP011014">
    <property type="protein sequence ID" value="AJT51607.1"/>
    <property type="molecule type" value="Genomic_DNA"/>
</dbReference>
<dbReference type="Proteomes" id="UP000003645">
    <property type="component" value="Plasmid pLM1"/>
</dbReference>
<dbReference type="RefSeq" id="WP_039946308.1">
    <property type="nucleotide sequence ID" value="NZ_CP011014.1"/>
</dbReference>
<protein>
    <submittedName>
        <fullName evidence="2">Uncharacterized protein</fullName>
    </submittedName>
</protein>
<dbReference type="AlphaFoldDB" id="A0A0D4CNB0"/>
<organism evidence="2 3">
    <name type="scientific">Limosilactobacillus mucosae LM1</name>
    <dbReference type="NCBI Taxonomy" id="1130798"/>
    <lineage>
        <taxon>Bacteria</taxon>
        <taxon>Bacillati</taxon>
        <taxon>Bacillota</taxon>
        <taxon>Bacilli</taxon>
        <taxon>Lactobacillales</taxon>
        <taxon>Lactobacillaceae</taxon>
        <taxon>Limosilactobacillus</taxon>
    </lineage>
</organism>
<feature type="transmembrane region" description="Helical" evidence="1">
    <location>
        <begin position="39"/>
        <end position="70"/>
    </location>
</feature>
<evidence type="ECO:0000313" key="3">
    <source>
        <dbReference type="Proteomes" id="UP000003645"/>
    </source>
</evidence>
<reference evidence="2 3" key="1">
    <citation type="journal article" date="2012" name="J. Bacteriol.">
        <title>Genome sequence of Lactobacillus mucosae LM1, isolated from piglet feces.</title>
        <authorList>
            <person name="Lee J.H."/>
            <person name="Valeriano V.D."/>
            <person name="Shin Y.R."/>
            <person name="Chae J.P."/>
            <person name="Kim G.B."/>
            <person name="Ham J.S."/>
            <person name="Chun J."/>
            <person name="Kang D.K."/>
        </authorList>
    </citation>
    <scope>NUCLEOTIDE SEQUENCE [LARGE SCALE GENOMIC DNA]</scope>
    <source>
        <strain evidence="2 3">LM1</strain>
        <plasmid evidence="2">pLM1</plasmid>
    </source>
</reference>
<evidence type="ECO:0000313" key="2">
    <source>
        <dbReference type="EMBL" id="AJT51607.1"/>
    </source>
</evidence>
<keyword evidence="2" id="KW-0614">Plasmid</keyword>
<sequence length="76" mass="8447">MIATIGFIVHIYLIAWLASTLLALMTGLMLTVIDSRLLMSAFTVFLIVAGWLWIVGFMAAIIAFVICLVMRMLKLV</sequence>
<keyword evidence="1" id="KW-0812">Transmembrane</keyword>
<feature type="transmembrane region" description="Helical" evidence="1">
    <location>
        <begin position="7"/>
        <end position="33"/>
    </location>
</feature>